<dbReference type="InterPro" id="IPR044730">
    <property type="entry name" value="RNase_H-like_dom_plant"/>
</dbReference>
<dbReference type="InterPro" id="IPR036397">
    <property type="entry name" value="RNaseH_sf"/>
</dbReference>
<dbReference type="AlphaFoldDB" id="A0AAV2CH00"/>
<dbReference type="InterPro" id="IPR012337">
    <property type="entry name" value="RNaseH-like_sf"/>
</dbReference>
<evidence type="ECO:0000313" key="2">
    <source>
        <dbReference type="EMBL" id="CAL1355798.1"/>
    </source>
</evidence>
<dbReference type="InterPro" id="IPR002156">
    <property type="entry name" value="RNaseH_domain"/>
</dbReference>
<dbReference type="PANTHER" id="PTHR47074">
    <property type="entry name" value="BNAC02G40300D PROTEIN"/>
    <property type="match status" value="1"/>
</dbReference>
<evidence type="ECO:0000313" key="3">
    <source>
        <dbReference type="Proteomes" id="UP001497516"/>
    </source>
</evidence>
<dbReference type="EMBL" id="OZ034813">
    <property type="protein sequence ID" value="CAL1355798.1"/>
    <property type="molecule type" value="Genomic_DNA"/>
</dbReference>
<sequence>MENDEQLGKFLVALWFIWEQRNSQFWNKRKLEEGEIIPRALGWLQEYLDMQEVGSEANRQGGGKWRPSQSTDFTISVDAGCLTKQGTGLGVVIRKKDGGFVAAGVRRTRRQWEALEAEVMVVKFGLEMAHRLQLHSIAIQTDCQQVERLITGQAISHVEVGQITHEIKEMGRTFQQIE</sequence>
<gene>
    <name evidence="2" type="ORF">LTRI10_LOCUS3532</name>
</gene>
<dbReference type="SUPFAM" id="SSF53098">
    <property type="entry name" value="Ribonuclease H-like"/>
    <property type="match status" value="1"/>
</dbReference>
<protein>
    <recommendedName>
        <fullName evidence="1">RNase H type-1 domain-containing protein</fullName>
    </recommendedName>
</protein>
<dbReference type="Proteomes" id="UP001497516">
    <property type="component" value="Chromosome 1"/>
</dbReference>
<keyword evidence="3" id="KW-1185">Reference proteome</keyword>
<dbReference type="Pfam" id="PF13456">
    <property type="entry name" value="RVT_3"/>
    <property type="match status" value="1"/>
</dbReference>
<evidence type="ECO:0000259" key="1">
    <source>
        <dbReference type="Pfam" id="PF13456"/>
    </source>
</evidence>
<dbReference type="GO" id="GO:0003676">
    <property type="term" value="F:nucleic acid binding"/>
    <property type="evidence" value="ECO:0007669"/>
    <property type="project" value="InterPro"/>
</dbReference>
<reference evidence="2 3" key="1">
    <citation type="submission" date="2024-04" db="EMBL/GenBank/DDBJ databases">
        <authorList>
            <person name="Fracassetti M."/>
        </authorList>
    </citation>
    <scope>NUCLEOTIDE SEQUENCE [LARGE SCALE GENOMIC DNA]</scope>
</reference>
<organism evidence="2 3">
    <name type="scientific">Linum trigynum</name>
    <dbReference type="NCBI Taxonomy" id="586398"/>
    <lineage>
        <taxon>Eukaryota</taxon>
        <taxon>Viridiplantae</taxon>
        <taxon>Streptophyta</taxon>
        <taxon>Embryophyta</taxon>
        <taxon>Tracheophyta</taxon>
        <taxon>Spermatophyta</taxon>
        <taxon>Magnoliopsida</taxon>
        <taxon>eudicotyledons</taxon>
        <taxon>Gunneridae</taxon>
        <taxon>Pentapetalae</taxon>
        <taxon>rosids</taxon>
        <taxon>fabids</taxon>
        <taxon>Malpighiales</taxon>
        <taxon>Linaceae</taxon>
        <taxon>Linum</taxon>
    </lineage>
</organism>
<dbReference type="Gene3D" id="3.30.420.10">
    <property type="entry name" value="Ribonuclease H-like superfamily/Ribonuclease H"/>
    <property type="match status" value="1"/>
</dbReference>
<proteinExistence type="predicted"/>
<name>A0AAV2CH00_9ROSI</name>
<dbReference type="GO" id="GO:0004523">
    <property type="term" value="F:RNA-DNA hybrid ribonuclease activity"/>
    <property type="evidence" value="ECO:0007669"/>
    <property type="project" value="InterPro"/>
</dbReference>
<dbReference type="PANTHER" id="PTHR47074:SF48">
    <property type="entry name" value="POLYNUCLEOTIDYL TRANSFERASE, RIBONUCLEASE H-LIKE SUPERFAMILY PROTEIN"/>
    <property type="match status" value="1"/>
</dbReference>
<feature type="domain" description="RNase H type-1" evidence="1">
    <location>
        <begin position="78"/>
        <end position="177"/>
    </location>
</feature>
<dbReference type="InterPro" id="IPR052929">
    <property type="entry name" value="RNase_H-like_EbsB-rel"/>
</dbReference>
<dbReference type="CDD" id="cd06222">
    <property type="entry name" value="RNase_H_like"/>
    <property type="match status" value="1"/>
</dbReference>
<accession>A0AAV2CH00</accession>